<evidence type="ECO:0000313" key="1">
    <source>
        <dbReference type="EMBL" id="KAJ8030089.1"/>
    </source>
</evidence>
<accession>A0A9Q1H1I7</accession>
<name>A0A9Q1H1I7_HOLLE</name>
<comment type="caution">
    <text evidence="1">The sequence shown here is derived from an EMBL/GenBank/DDBJ whole genome shotgun (WGS) entry which is preliminary data.</text>
</comment>
<dbReference type="EMBL" id="JAIZAY010000013">
    <property type="protein sequence ID" value="KAJ8030089.1"/>
    <property type="molecule type" value="Genomic_DNA"/>
</dbReference>
<organism evidence="1 2">
    <name type="scientific">Holothuria leucospilota</name>
    <name type="common">Black long sea cucumber</name>
    <name type="synonym">Mertensiothuria leucospilota</name>
    <dbReference type="NCBI Taxonomy" id="206669"/>
    <lineage>
        <taxon>Eukaryota</taxon>
        <taxon>Metazoa</taxon>
        <taxon>Echinodermata</taxon>
        <taxon>Eleutherozoa</taxon>
        <taxon>Echinozoa</taxon>
        <taxon>Holothuroidea</taxon>
        <taxon>Aspidochirotacea</taxon>
        <taxon>Aspidochirotida</taxon>
        <taxon>Holothuriidae</taxon>
        <taxon>Holothuria</taxon>
    </lineage>
</organism>
<reference evidence="1" key="1">
    <citation type="submission" date="2021-10" db="EMBL/GenBank/DDBJ databases">
        <title>Tropical sea cucumber genome reveals ecological adaptation and Cuvierian tubules defense mechanism.</title>
        <authorList>
            <person name="Chen T."/>
        </authorList>
    </citation>
    <scope>NUCLEOTIDE SEQUENCE</scope>
    <source>
        <strain evidence="1">Nanhai2018</strain>
        <tissue evidence="1">Muscle</tissue>
    </source>
</reference>
<protein>
    <submittedName>
        <fullName evidence="1">Uncharacterized protein</fullName>
    </submittedName>
</protein>
<proteinExistence type="predicted"/>
<dbReference type="AlphaFoldDB" id="A0A9Q1H1I7"/>
<sequence length="101" mass="11337">MCHSVLNGQKWKDFCVLFASVFGMKNAFWQSRSHQDLALGIILLERIQMENMKSFQPVVLLKRTSPVAQAFEDLLANPAETSAKAATNSKRRLYALSSCCV</sequence>
<gene>
    <name evidence="1" type="ORF">HOLleu_26369</name>
</gene>
<dbReference type="Proteomes" id="UP001152320">
    <property type="component" value="Chromosome 13"/>
</dbReference>
<keyword evidence="2" id="KW-1185">Reference proteome</keyword>
<evidence type="ECO:0000313" key="2">
    <source>
        <dbReference type="Proteomes" id="UP001152320"/>
    </source>
</evidence>